<dbReference type="OrthoDB" id="3451205at2"/>
<keyword evidence="3" id="KW-1185">Reference proteome</keyword>
<dbReference type="GO" id="GO:0016810">
    <property type="term" value="F:hydrolase activity, acting on carbon-nitrogen (but not peptide) bonds"/>
    <property type="evidence" value="ECO:0007669"/>
    <property type="project" value="InterPro"/>
</dbReference>
<dbReference type="eggNOG" id="COG1228">
    <property type="taxonomic scope" value="Bacteria"/>
</dbReference>
<dbReference type="RefSeq" id="WP_012867359.1">
    <property type="nucleotide sequence ID" value="NC_013521.1"/>
</dbReference>
<dbReference type="InterPro" id="IPR032466">
    <property type="entry name" value="Metal_Hydrolase"/>
</dbReference>
<dbReference type="PANTHER" id="PTHR43135:SF4">
    <property type="entry name" value="AMIDOHYDROLASE-RELATED DOMAIN-CONTAINING PROTEIN"/>
    <property type="match status" value="1"/>
</dbReference>
<dbReference type="Gene3D" id="2.30.40.10">
    <property type="entry name" value="Urease, subunit C, domain 1"/>
    <property type="match status" value="1"/>
</dbReference>
<dbReference type="HOGENOM" id="CLU_023620_0_0_11"/>
<reference evidence="2 3" key="1">
    <citation type="journal article" date="2009" name="Stand. Genomic Sci.">
        <title>Complete genome sequence of Sanguibacter keddieii type strain (ST-74).</title>
        <authorList>
            <person name="Ivanova N."/>
            <person name="Sikorski J."/>
            <person name="Sims D."/>
            <person name="Brettin T."/>
            <person name="Detter J.C."/>
            <person name="Han C."/>
            <person name="Lapidus A."/>
            <person name="Copeland A."/>
            <person name="Glavina Del Rio T."/>
            <person name="Nolan M."/>
            <person name="Chen F."/>
            <person name="Lucas S."/>
            <person name="Tice H."/>
            <person name="Cheng J.F."/>
            <person name="Bruce D."/>
            <person name="Goodwin L."/>
            <person name="Pitluck S."/>
            <person name="Pati A."/>
            <person name="Mavromatis K."/>
            <person name="Chen A."/>
            <person name="Palaniappan K."/>
            <person name="D'haeseleer P."/>
            <person name="Chain P."/>
            <person name="Bristow J."/>
            <person name="Eisen J.A."/>
            <person name="Markowitz V."/>
            <person name="Hugenholtz P."/>
            <person name="Goker M."/>
            <person name="Pukall R."/>
            <person name="Klenk H.P."/>
            <person name="Kyrpides N.C."/>
        </authorList>
    </citation>
    <scope>NUCLEOTIDE SEQUENCE [LARGE SCALE GENOMIC DNA]</scope>
    <source>
        <strain evidence="3">ATCC 51767 / DSM 10542 / NCFB 3025 / ST-74</strain>
    </source>
</reference>
<dbReference type="Proteomes" id="UP000000322">
    <property type="component" value="Chromosome"/>
</dbReference>
<evidence type="ECO:0000259" key="1">
    <source>
        <dbReference type="Pfam" id="PF01979"/>
    </source>
</evidence>
<gene>
    <name evidence="2" type="ordered locus">Sked_23760</name>
</gene>
<dbReference type="EMBL" id="CP001819">
    <property type="protein sequence ID" value="ACZ22290.1"/>
    <property type="molecule type" value="Genomic_DNA"/>
</dbReference>
<dbReference type="KEGG" id="ske:Sked_23760"/>
<evidence type="ECO:0000313" key="2">
    <source>
        <dbReference type="EMBL" id="ACZ22290.1"/>
    </source>
</evidence>
<sequence>MDDRTDQTARPTLHLHGTVVLGDDHEVGDAWVVDGRLTLERPHGGRDETVRLDGVALPGLVDVHCHVGLGPHGAVGRDEAEAQAVADRDSGVLLVRDAGSPADTRWVDERDDLPRLLRAGHHLARPKRYLRGYGRELDDVVDLPAAVAQEADRGDGWVKLVADWIDREVGDLTPLWPADLLAEAVAVAHGRGARVTAHTFSTEAVDDLLAAGVDCLEHGTGLTDDQVAEVVRRGVAVTPTLLQVARFEEIAAQGDARFPVYAARMRRMHSRRYEHVAALHEAGVRLLVGTDAGGTLGHGLVAQECAEMVRAGVPARDVVAAASWRTRTYLGVPEVLAAPSADLVVYPADPRTDVGVLAAPAAVVLRGALVAPGTRAAG</sequence>
<proteinExistence type="predicted"/>
<accession>D1BJ96</accession>
<dbReference type="InterPro" id="IPR011059">
    <property type="entry name" value="Metal-dep_hydrolase_composite"/>
</dbReference>
<dbReference type="STRING" id="446469.Sked_23760"/>
<organism evidence="2 3">
    <name type="scientific">Sanguibacter keddieii (strain ATCC 51767 / DSM 10542 / NCFB 3025 / ST-74)</name>
    <dbReference type="NCBI Taxonomy" id="446469"/>
    <lineage>
        <taxon>Bacteria</taxon>
        <taxon>Bacillati</taxon>
        <taxon>Actinomycetota</taxon>
        <taxon>Actinomycetes</taxon>
        <taxon>Micrococcales</taxon>
        <taxon>Sanguibacteraceae</taxon>
        <taxon>Sanguibacter</taxon>
    </lineage>
</organism>
<dbReference type="AlphaFoldDB" id="D1BJ96"/>
<evidence type="ECO:0000313" key="3">
    <source>
        <dbReference type="Proteomes" id="UP000000322"/>
    </source>
</evidence>
<dbReference type="InterPro" id="IPR051781">
    <property type="entry name" value="Metallo-dep_Hydrolase"/>
</dbReference>
<dbReference type="SUPFAM" id="SSF51556">
    <property type="entry name" value="Metallo-dependent hydrolases"/>
    <property type="match status" value="1"/>
</dbReference>
<protein>
    <submittedName>
        <fullName evidence="2">Amidohydrolase, imidazolonepropionase</fullName>
    </submittedName>
</protein>
<dbReference type="PANTHER" id="PTHR43135">
    <property type="entry name" value="ALPHA-D-RIBOSE 1-METHYLPHOSPHONATE 5-TRIPHOSPHATE DIPHOSPHATASE"/>
    <property type="match status" value="1"/>
</dbReference>
<name>D1BJ96_SANKS</name>
<dbReference type="Pfam" id="PF01979">
    <property type="entry name" value="Amidohydro_1"/>
    <property type="match status" value="1"/>
</dbReference>
<feature type="domain" description="Amidohydrolase-related" evidence="1">
    <location>
        <begin position="56"/>
        <end position="346"/>
    </location>
</feature>
<dbReference type="InterPro" id="IPR006680">
    <property type="entry name" value="Amidohydro-rel"/>
</dbReference>
<dbReference type="Gene3D" id="3.20.20.140">
    <property type="entry name" value="Metal-dependent hydrolases"/>
    <property type="match status" value="1"/>
</dbReference>